<gene>
    <name evidence="3" type="ORF">HPB52_024500</name>
</gene>
<evidence type="ECO:0008006" key="5">
    <source>
        <dbReference type="Google" id="ProtNLM"/>
    </source>
</evidence>
<accession>A0A9D4TCB9</accession>
<comment type="caution">
    <text evidence="3">The sequence shown here is derived from an EMBL/GenBank/DDBJ whole genome shotgun (WGS) entry which is preliminary data.</text>
</comment>
<dbReference type="PANTHER" id="PTHR24111">
    <property type="entry name" value="LEUCINE-RICH REPEAT-CONTAINING PROTEIN 34"/>
    <property type="match status" value="1"/>
</dbReference>
<reference evidence="3" key="2">
    <citation type="submission" date="2021-09" db="EMBL/GenBank/DDBJ databases">
        <authorList>
            <person name="Jia N."/>
            <person name="Wang J."/>
            <person name="Shi W."/>
            <person name="Du L."/>
            <person name="Sun Y."/>
            <person name="Zhan W."/>
            <person name="Jiang J."/>
            <person name="Wang Q."/>
            <person name="Zhang B."/>
            <person name="Ji P."/>
            <person name="Sakyi L.B."/>
            <person name="Cui X."/>
            <person name="Yuan T."/>
            <person name="Jiang B."/>
            <person name="Yang W."/>
            <person name="Lam T.T.-Y."/>
            <person name="Chang Q."/>
            <person name="Ding S."/>
            <person name="Wang X."/>
            <person name="Zhu J."/>
            <person name="Ruan X."/>
            <person name="Zhao L."/>
            <person name="Wei J."/>
            <person name="Que T."/>
            <person name="Du C."/>
            <person name="Cheng J."/>
            <person name="Dai P."/>
            <person name="Han X."/>
            <person name="Huang E."/>
            <person name="Gao Y."/>
            <person name="Liu J."/>
            <person name="Shao H."/>
            <person name="Ye R."/>
            <person name="Li L."/>
            <person name="Wei W."/>
            <person name="Wang X."/>
            <person name="Wang C."/>
            <person name="Huo Q."/>
            <person name="Li W."/>
            <person name="Guo W."/>
            <person name="Chen H."/>
            <person name="Chen S."/>
            <person name="Zhou L."/>
            <person name="Zhou L."/>
            <person name="Ni X."/>
            <person name="Tian J."/>
            <person name="Zhou Y."/>
            <person name="Sheng Y."/>
            <person name="Liu T."/>
            <person name="Pan Y."/>
            <person name="Xia L."/>
            <person name="Li J."/>
            <person name="Zhao F."/>
            <person name="Cao W."/>
        </authorList>
    </citation>
    <scope>NUCLEOTIDE SEQUENCE</scope>
    <source>
        <strain evidence="3">Rsan-2018</strain>
        <tissue evidence="3">Larvae</tissue>
    </source>
</reference>
<keyword evidence="4" id="KW-1185">Reference proteome</keyword>
<dbReference type="PANTHER" id="PTHR24111:SF0">
    <property type="entry name" value="LEUCINE-RICH REPEAT-CONTAINING PROTEIN"/>
    <property type="match status" value="1"/>
</dbReference>
<feature type="region of interest" description="Disordered" evidence="2">
    <location>
        <begin position="1"/>
        <end position="46"/>
    </location>
</feature>
<dbReference type="SUPFAM" id="SSF52047">
    <property type="entry name" value="RNI-like"/>
    <property type="match status" value="3"/>
</dbReference>
<proteinExistence type="predicted"/>
<reference evidence="3" key="1">
    <citation type="journal article" date="2020" name="Cell">
        <title>Large-Scale Comparative Analyses of Tick Genomes Elucidate Their Genetic Diversity and Vector Capacities.</title>
        <authorList>
            <consortium name="Tick Genome and Microbiome Consortium (TIGMIC)"/>
            <person name="Jia N."/>
            <person name="Wang J."/>
            <person name="Shi W."/>
            <person name="Du L."/>
            <person name="Sun Y."/>
            <person name="Zhan W."/>
            <person name="Jiang J.F."/>
            <person name="Wang Q."/>
            <person name="Zhang B."/>
            <person name="Ji P."/>
            <person name="Bell-Sakyi L."/>
            <person name="Cui X.M."/>
            <person name="Yuan T.T."/>
            <person name="Jiang B.G."/>
            <person name="Yang W.F."/>
            <person name="Lam T.T."/>
            <person name="Chang Q.C."/>
            <person name="Ding S.J."/>
            <person name="Wang X.J."/>
            <person name="Zhu J.G."/>
            <person name="Ruan X.D."/>
            <person name="Zhao L."/>
            <person name="Wei J.T."/>
            <person name="Ye R.Z."/>
            <person name="Que T.C."/>
            <person name="Du C.H."/>
            <person name="Zhou Y.H."/>
            <person name="Cheng J.X."/>
            <person name="Dai P.F."/>
            <person name="Guo W.B."/>
            <person name="Han X.H."/>
            <person name="Huang E.J."/>
            <person name="Li L.F."/>
            <person name="Wei W."/>
            <person name="Gao Y.C."/>
            <person name="Liu J.Z."/>
            <person name="Shao H.Z."/>
            <person name="Wang X."/>
            <person name="Wang C.C."/>
            <person name="Yang T.C."/>
            <person name="Huo Q.B."/>
            <person name="Li W."/>
            <person name="Chen H.Y."/>
            <person name="Chen S.E."/>
            <person name="Zhou L.G."/>
            <person name="Ni X.B."/>
            <person name="Tian J.H."/>
            <person name="Sheng Y."/>
            <person name="Liu T."/>
            <person name="Pan Y.S."/>
            <person name="Xia L.Y."/>
            <person name="Li J."/>
            <person name="Zhao F."/>
            <person name="Cao W.C."/>
        </authorList>
    </citation>
    <scope>NUCLEOTIDE SEQUENCE</scope>
    <source>
        <strain evidence="3">Rsan-2018</strain>
    </source>
</reference>
<protein>
    <recommendedName>
        <fullName evidence="5">Nlr family card domain protein</fullName>
    </recommendedName>
</protein>
<evidence type="ECO:0000313" key="3">
    <source>
        <dbReference type="EMBL" id="KAH7984837.1"/>
    </source>
</evidence>
<dbReference type="InterPro" id="IPR032675">
    <property type="entry name" value="LRR_dom_sf"/>
</dbReference>
<keyword evidence="1" id="KW-0677">Repeat</keyword>
<feature type="compositionally biased region" description="Basic and acidic residues" evidence="2">
    <location>
        <begin position="1"/>
        <end position="16"/>
    </location>
</feature>
<evidence type="ECO:0000256" key="2">
    <source>
        <dbReference type="SAM" id="MobiDB-lite"/>
    </source>
</evidence>
<dbReference type="EMBL" id="JABSTV010001234">
    <property type="protein sequence ID" value="KAH7984837.1"/>
    <property type="molecule type" value="Genomic_DNA"/>
</dbReference>
<organism evidence="3 4">
    <name type="scientific">Rhipicephalus sanguineus</name>
    <name type="common">Brown dog tick</name>
    <name type="synonym">Ixodes sanguineus</name>
    <dbReference type="NCBI Taxonomy" id="34632"/>
    <lineage>
        <taxon>Eukaryota</taxon>
        <taxon>Metazoa</taxon>
        <taxon>Ecdysozoa</taxon>
        <taxon>Arthropoda</taxon>
        <taxon>Chelicerata</taxon>
        <taxon>Arachnida</taxon>
        <taxon>Acari</taxon>
        <taxon>Parasitiformes</taxon>
        <taxon>Ixodida</taxon>
        <taxon>Ixodoidea</taxon>
        <taxon>Ixodidae</taxon>
        <taxon>Rhipicephalinae</taxon>
        <taxon>Rhipicephalus</taxon>
        <taxon>Rhipicephalus</taxon>
    </lineage>
</organism>
<dbReference type="Gene3D" id="3.80.10.10">
    <property type="entry name" value="Ribonuclease Inhibitor"/>
    <property type="match status" value="4"/>
</dbReference>
<sequence length="1066" mass="120186">MPKRKLESTDTRDGSPRRPRGPASDLVWANSSSSDSSLNYRAPCTSSEGRPCHIFRDLRVWNECFSPVGLELSERSPGQLSLVEMRGAPIASEAPERKHEAATLLRQLLTHHRCLVSVYLNGCIFNGHHQICDALTESASLRELHVCLPSMNTRVLQSVTAALPLQNHLPELEWRFTSLEQTFCEGLSEFLRSTVSLKTFILNAPVLMAHEGRIIFQGLKRNATITTLSLNAFISPYLRLHGKDFAEYLGENQTLRTLILATNYPNDHVELRLIMLSLCRTTTLSEVKLVGFRIDDVNSRAVALVLCQNKSLRGFHMVNCSLYSDGYLPESIRTHPWLAAFRENKTLENLTMELSCFTVKQCKSLFKALSPTIWDPVDHVENALVRVLSVNKNVRRLSINGLSLDVSEARVLAVRLKSSRTLRNLSFYPKDKQSTVSLVQKLSPNLFTNYTLLGLHLQRREGVHGDLFTTDDVLRGNTSLVMLAAHFVTGTRLSYFSDSSLNYRAPCTSRKGRLCNIFRDLRIWNEFFWQVCLELCELSPEKLSLIQIRGAPIASEVPKRKHEAATLLRHLLTYHRCLVSVDLNGCMFTEHHQICDALTESPSLRELKVCLPSKNTCVLQSANAALPLQKHLPEPEWRFTSLEQTFCEGISEFLRSAVSLETFILNTPVLMAHEGRIFQGLKRNATITTLSLNASISPYLHTHGNDFAEYLCDNQTLRTLILATNHPNDHFELRLIMLSLCRTTTLSEVKLVGFAIDDVNSRAVALLLSKNESLRAFHMVNCSLYSDGYLPESIRTRPWVAAFRKNKTLEKLTMELSCFSVKQCKSLFKALKSNTSLKNITVERLRPTEEAEVCRAMRETGVQERFLLRNHCVVQDPAMTLTGCKDLSCIDLDSRILGEFDRFRTARACLFAYIAGTRVLRVLTLKFVSGIWDPADRVEKALVQALSVNKSIRRLSINGLCLDESEIQVLAETLKSSRTLCNVSFYSKDQQSTISLVQKLSPNFSANYTLLSLHMHRHEVVQGDLFTIDDVLRRNVSLLMLGALRHGNEAQVLSSSCRAGALEPST</sequence>
<evidence type="ECO:0000256" key="1">
    <source>
        <dbReference type="ARBA" id="ARBA00022737"/>
    </source>
</evidence>
<name>A0A9D4TCB9_RHISA</name>
<dbReference type="InterPro" id="IPR052201">
    <property type="entry name" value="LRR-containing_regulator"/>
</dbReference>
<dbReference type="AlphaFoldDB" id="A0A9D4TCB9"/>
<dbReference type="Proteomes" id="UP000821837">
    <property type="component" value="Unassembled WGS sequence"/>
</dbReference>
<evidence type="ECO:0000313" key="4">
    <source>
        <dbReference type="Proteomes" id="UP000821837"/>
    </source>
</evidence>